<dbReference type="Gene3D" id="3.30.70.100">
    <property type="match status" value="1"/>
</dbReference>
<accession>A0A078HCE8</accession>
<proteinExistence type="predicted"/>
<dbReference type="PANTHER" id="PTHR47488:SF13">
    <property type="entry name" value="BNAA01G17470D PROTEIN"/>
    <property type="match status" value="1"/>
</dbReference>
<dbReference type="GO" id="GO:0046872">
    <property type="term" value="F:metal ion binding"/>
    <property type="evidence" value="ECO:0007669"/>
    <property type="project" value="InterPro"/>
</dbReference>
<keyword evidence="2" id="KW-1185">Reference proteome</keyword>
<dbReference type="InterPro" id="IPR044169">
    <property type="entry name" value="PI21"/>
</dbReference>
<evidence type="ECO:0000313" key="1">
    <source>
        <dbReference type="EMBL" id="CDY34453.1"/>
    </source>
</evidence>
<evidence type="ECO:0000313" key="2">
    <source>
        <dbReference type="Proteomes" id="UP000028999"/>
    </source>
</evidence>
<sequence length="204" mass="23023">MAEKGKKKVFVYMGYVCFVWIKMKFDLIRSLETSNPSITMMKLKVDLDCAKCYKKVKKVLCKIPQIRDQWFDEKSNIVIIKTVCCSPERIMDKLCSKGGGSIKTIEIIEQPKPPPTPPKPPPTPPVVPKQQGQPVAMCCWPYYDGCGGGPAFYGYGMLLPQPYEYYGRPVCDCWGGGPPPGYRPCHLTRCNFFSEENPQSCSIM</sequence>
<dbReference type="PaxDb" id="3708-A0A078HCE8"/>
<dbReference type="STRING" id="3708.A0A078HCE8"/>
<protein>
    <submittedName>
        <fullName evidence="1">BnaC01g21800D protein</fullName>
    </submittedName>
</protein>
<dbReference type="Gramene" id="CDY34453">
    <property type="protein sequence ID" value="CDY34453"/>
    <property type="gene ID" value="GSBRNA2T00056546001"/>
</dbReference>
<dbReference type="AlphaFoldDB" id="A0A078HCE8"/>
<dbReference type="SUPFAM" id="SSF55008">
    <property type="entry name" value="HMA, heavy metal-associated domain"/>
    <property type="match status" value="1"/>
</dbReference>
<dbReference type="OMA" id="PSITMMK"/>
<dbReference type="EMBL" id="LK032334">
    <property type="protein sequence ID" value="CDY34453.1"/>
    <property type="molecule type" value="Genomic_DNA"/>
</dbReference>
<dbReference type="Proteomes" id="UP000028999">
    <property type="component" value="Unassembled WGS sequence"/>
</dbReference>
<dbReference type="PANTHER" id="PTHR47488">
    <property type="entry name" value="HEAVY METAL TRANSPORT/DETOXIFICATION SUPERFAMILY PROTEIN"/>
    <property type="match status" value="1"/>
</dbReference>
<gene>
    <name evidence="1" type="primary">BnaC01g21800D</name>
    <name evidence="1" type="ORF">GSBRNA2T00056546001</name>
</gene>
<name>A0A078HCE8_BRANA</name>
<dbReference type="GO" id="GO:1900150">
    <property type="term" value="P:regulation of defense response to fungus"/>
    <property type="evidence" value="ECO:0007669"/>
    <property type="project" value="InterPro"/>
</dbReference>
<reference evidence="1 2" key="1">
    <citation type="journal article" date="2014" name="Science">
        <title>Plant genetics. Early allopolyploid evolution in the post-Neolithic Brassica napus oilseed genome.</title>
        <authorList>
            <person name="Chalhoub B."/>
            <person name="Denoeud F."/>
            <person name="Liu S."/>
            <person name="Parkin I.A."/>
            <person name="Tang H."/>
            <person name="Wang X."/>
            <person name="Chiquet J."/>
            <person name="Belcram H."/>
            <person name="Tong C."/>
            <person name="Samans B."/>
            <person name="Correa M."/>
            <person name="Da Silva C."/>
            <person name="Just J."/>
            <person name="Falentin C."/>
            <person name="Koh C.S."/>
            <person name="Le Clainche I."/>
            <person name="Bernard M."/>
            <person name="Bento P."/>
            <person name="Noel B."/>
            <person name="Labadie K."/>
            <person name="Alberti A."/>
            <person name="Charles M."/>
            <person name="Arnaud D."/>
            <person name="Guo H."/>
            <person name="Daviaud C."/>
            <person name="Alamery S."/>
            <person name="Jabbari K."/>
            <person name="Zhao M."/>
            <person name="Edger P.P."/>
            <person name="Chelaifa H."/>
            <person name="Tack D."/>
            <person name="Lassalle G."/>
            <person name="Mestiri I."/>
            <person name="Schnel N."/>
            <person name="Le Paslier M.C."/>
            <person name="Fan G."/>
            <person name="Renault V."/>
            <person name="Bayer P.E."/>
            <person name="Golicz A.A."/>
            <person name="Manoli S."/>
            <person name="Lee T.H."/>
            <person name="Thi V.H."/>
            <person name="Chalabi S."/>
            <person name="Hu Q."/>
            <person name="Fan C."/>
            <person name="Tollenaere R."/>
            <person name="Lu Y."/>
            <person name="Battail C."/>
            <person name="Shen J."/>
            <person name="Sidebottom C.H."/>
            <person name="Wang X."/>
            <person name="Canaguier A."/>
            <person name="Chauveau A."/>
            <person name="Berard A."/>
            <person name="Deniot G."/>
            <person name="Guan M."/>
            <person name="Liu Z."/>
            <person name="Sun F."/>
            <person name="Lim Y.P."/>
            <person name="Lyons E."/>
            <person name="Town C.D."/>
            <person name="Bancroft I."/>
            <person name="Wang X."/>
            <person name="Meng J."/>
            <person name="Ma J."/>
            <person name="Pires J.C."/>
            <person name="King G.J."/>
            <person name="Brunel D."/>
            <person name="Delourme R."/>
            <person name="Renard M."/>
            <person name="Aury J.M."/>
            <person name="Adams K.L."/>
            <person name="Batley J."/>
            <person name="Snowdon R.J."/>
            <person name="Tost J."/>
            <person name="Edwards D."/>
            <person name="Zhou Y."/>
            <person name="Hua W."/>
            <person name="Sharpe A.G."/>
            <person name="Paterson A.H."/>
            <person name="Guan C."/>
            <person name="Wincker P."/>
        </authorList>
    </citation>
    <scope>NUCLEOTIDE SEQUENCE [LARGE SCALE GENOMIC DNA]</scope>
    <source>
        <strain evidence="2">cv. Darmor-bzh</strain>
    </source>
</reference>
<organism evidence="1 2">
    <name type="scientific">Brassica napus</name>
    <name type="common">Rape</name>
    <dbReference type="NCBI Taxonomy" id="3708"/>
    <lineage>
        <taxon>Eukaryota</taxon>
        <taxon>Viridiplantae</taxon>
        <taxon>Streptophyta</taxon>
        <taxon>Embryophyta</taxon>
        <taxon>Tracheophyta</taxon>
        <taxon>Spermatophyta</taxon>
        <taxon>Magnoliopsida</taxon>
        <taxon>eudicotyledons</taxon>
        <taxon>Gunneridae</taxon>
        <taxon>Pentapetalae</taxon>
        <taxon>rosids</taxon>
        <taxon>malvids</taxon>
        <taxon>Brassicales</taxon>
        <taxon>Brassicaceae</taxon>
        <taxon>Brassiceae</taxon>
        <taxon>Brassica</taxon>
    </lineage>
</organism>
<dbReference type="InterPro" id="IPR036163">
    <property type="entry name" value="HMA_dom_sf"/>
</dbReference>